<name>A0AAD4Q7Z2_9AGAM</name>
<dbReference type="EMBL" id="JAKELL010000175">
    <property type="protein sequence ID" value="KAH8979356.1"/>
    <property type="molecule type" value="Genomic_DNA"/>
</dbReference>
<proteinExistence type="predicted"/>
<reference evidence="2" key="1">
    <citation type="submission" date="2022-01" db="EMBL/GenBank/DDBJ databases">
        <title>Comparative genomics reveals a dynamic genome evolution in the ectomycorrhizal milk-cap (Lactarius) mushrooms.</title>
        <authorList>
            <consortium name="DOE Joint Genome Institute"/>
            <person name="Lebreton A."/>
            <person name="Tang N."/>
            <person name="Kuo A."/>
            <person name="LaButti K."/>
            <person name="Drula E."/>
            <person name="Barry K."/>
            <person name="Clum A."/>
            <person name="Lipzen A."/>
            <person name="Mousain D."/>
            <person name="Ng V."/>
            <person name="Wang R."/>
            <person name="Wang X."/>
            <person name="Dai Y."/>
            <person name="Henrissat B."/>
            <person name="Grigoriev I.V."/>
            <person name="Guerin-Laguette A."/>
            <person name="Yu F."/>
            <person name="Martin F.M."/>
        </authorList>
    </citation>
    <scope>NUCLEOTIDE SEQUENCE</scope>
    <source>
        <strain evidence="2">QP</strain>
    </source>
</reference>
<evidence type="ECO:0000313" key="3">
    <source>
        <dbReference type="Proteomes" id="UP001201163"/>
    </source>
</evidence>
<feature type="region of interest" description="Disordered" evidence="1">
    <location>
        <begin position="95"/>
        <end position="117"/>
    </location>
</feature>
<keyword evidence="3" id="KW-1185">Reference proteome</keyword>
<evidence type="ECO:0000256" key="1">
    <source>
        <dbReference type="SAM" id="MobiDB-lite"/>
    </source>
</evidence>
<comment type="caution">
    <text evidence="2">The sequence shown here is derived from an EMBL/GenBank/DDBJ whole genome shotgun (WGS) entry which is preliminary data.</text>
</comment>
<dbReference type="Proteomes" id="UP001201163">
    <property type="component" value="Unassembled WGS sequence"/>
</dbReference>
<evidence type="ECO:0000313" key="2">
    <source>
        <dbReference type="EMBL" id="KAH8979356.1"/>
    </source>
</evidence>
<protein>
    <submittedName>
        <fullName evidence="2">Uncharacterized protein</fullName>
    </submittedName>
</protein>
<dbReference type="AlphaFoldDB" id="A0AAD4Q7Z2"/>
<sequence>MAPMGVESRWSDLVGGTGVEVAVGAVSGRCWCGSSVIAGSRWQWGLGQDGTGAGRVGSGGHVEVGAAWRGQGGCHSQVGRVEGVAAMSRWRGREAAGAGGGVEGATKSLQEREVLPG</sequence>
<organism evidence="2 3">
    <name type="scientific">Lactarius akahatsu</name>
    <dbReference type="NCBI Taxonomy" id="416441"/>
    <lineage>
        <taxon>Eukaryota</taxon>
        <taxon>Fungi</taxon>
        <taxon>Dikarya</taxon>
        <taxon>Basidiomycota</taxon>
        <taxon>Agaricomycotina</taxon>
        <taxon>Agaricomycetes</taxon>
        <taxon>Russulales</taxon>
        <taxon>Russulaceae</taxon>
        <taxon>Lactarius</taxon>
    </lineage>
</organism>
<accession>A0AAD4Q7Z2</accession>
<gene>
    <name evidence="2" type="ORF">EDB92DRAFT_1821069</name>
</gene>